<comment type="caution">
    <text evidence="8">The sequence shown here is derived from an EMBL/GenBank/DDBJ whole genome shotgun (WGS) entry which is preliminary data.</text>
</comment>
<dbReference type="PROSITE" id="PS51318">
    <property type="entry name" value="TAT"/>
    <property type="match status" value="1"/>
</dbReference>
<dbReference type="InterPro" id="IPR001466">
    <property type="entry name" value="Beta-lactam-related"/>
</dbReference>
<dbReference type="AlphaFoldDB" id="A0AA42S501"/>
<dbReference type="PROSITE" id="PS00336">
    <property type="entry name" value="BETA_LACTAMASE_C"/>
    <property type="match status" value="1"/>
</dbReference>
<dbReference type="NCBIfam" id="NF033085">
    <property type="entry name" value="bla_class_C"/>
    <property type="match status" value="1"/>
</dbReference>
<evidence type="ECO:0000256" key="5">
    <source>
        <dbReference type="ARBA" id="ARBA00023251"/>
    </source>
</evidence>
<evidence type="ECO:0000256" key="3">
    <source>
        <dbReference type="ARBA" id="ARBA00012865"/>
    </source>
</evidence>
<dbReference type="GO" id="GO:0030288">
    <property type="term" value="C:outer membrane-bounded periplasmic space"/>
    <property type="evidence" value="ECO:0007669"/>
    <property type="project" value="InterPro"/>
</dbReference>
<dbReference type="InterPro" id="IPR058136">
    <property type="entry name" value="AmpC"/>
</dbReference>
<protein>
    <recommendedName>
        <fullName evidence="3 6">Beta-lactamase</fullName>
        <ecNumber evidence="3 6">3.5.2.6</ecNumber>
    </recommendedName>
</protein>
<dbReference type="GO" id="GO:0046677">
    <property type="term" value="P:response to antibiotic"/>
    <property type="evidence" value="ECO:0007669"/>
    <property type="project" value="UniProtKB-UniRule"/>
</dbReference>
<organism evidence="8 9">
    <name type="scientific">Achromobacter spanius</name>
    <dbReference type="NCBI Taxonomy" id="217203"/>
    <lineage>
        <taxon>Bacteria</taxon>
        <taxon>Pseudomonadati</taxon>
        <taxon>Pseudomonadota</taxon>
        <taxon>Betaproteobacteria</taxon>
        <taxon>Burkholderiales</taxon>
        <taxon>Alcaligenaceae</taxon>
        <taxon>Achromobacter</taxon>
    </lineage>
</organism>
<dbReference type="GO" id="GO:0017001">
    <property type="term" value="P:antibiotic catabolic process"/>
    <property type="evidence" value="ECO:0007669"/>
    <property type="project" value="InterPro"/>
</dbReference>
<feature type="domain" description="Beta-lactamase-related" evidence="7">
    <location>
        <begin position="61"/>
        <end position="429"/>
    </location>
</feature>
<dbReference type="PANTHER" id="PTHR46825">
    <property type="entry name" value="D-ALANYL-D-ALANINE-CARBOXYPEPTIDASE/ENDOPEPTIDASE AMPH"/>
    <property type="match status" value="1"/>
</dbReference>
<evidence type="ECO:0000256" key="6">
    <source>
        <dbReference type="RuleBase" id="RU361140"/>
    </source>
</evidence>
<evidence type="ECO:0000313" key="8">
    <source>
        <dbReference type="EMBL" id="MDH0737664.1"/>
    </source>
</evidence>
<reference evidence="8" key="1">
    <citation type="submission" date="2022-09" db="EMBL/GenBank/DDBJ databases">
        <title>Intensive care unit water sources are persistently colonized with multi-drug resistant bacteria and are the site of extensive horizontal gene transfer of antibiotic resistance genes.</title>
        <authorList>
            <person name="Diorio-Toth L."/>
        </authorList>
    </citation>
    <scope>NUCLEOTIDE SEQUENCE</scope>
    <source>
        <strain evidence="8">GD03843</strain>
    </source>
</reference>
<evidence type="ECO:0000313" key="9">
    <source>
        <dbReference type="Proteomes" id="UP001161094"/>
    </source>
</evidence>
<dbReference type="InterPro" id="IPR001586">
    <property type="entry name" value="Beta-lactam_class-C_AS"/>
</dbReference>
<comment type="similarity">
    <text evidence="2 6">Belongs to the class-C beta-lactamase family.</text>
</comment>
<accession>A0AA42S501</accession>
<name>A0AA42S501_9BURK</name>
<proteinExistence type="inferred from homology"/>
<dbReference type="InterPro" id="IPR012338">
    <property type="entry name" value="Beta-lactam/transpept-like"/>
</dbReference>
<dbReference type="SUPFAM" id="SSF56601">
    <property type="entry name" value="beta-lactamase/transpeptidase-like"/>
    <property type="match status" value="1"/>
</dbReference>
<dbReference type="Proteomes" id="UP001161094">
    <property type="component" value="Unassembled WGS sequence"/>
</dbReference>
<dbReference type="InterPro" id="IPR050491">
    <property type="entry name" value="AmpC-like"/>
</dbReference>
<gene>
    <name evidence="8" type="ORF">N5D93_17755</name>
</gene>
<dbReference type="EMBL" id="JAOCDZ010000012">
    <property type="protein sequence ID" value="MDH0737664.1"/>
    <property type="molecule type" value="Genomic_DNA"/>
</dbReference>
<evidence type="ECO:0000256" key="1">
    <source>
        <dbReference type="ARBA" id="ARBA00001526"/>
    </source>
</evidence>
<dbReference type="RefSeq" id="WP_279996023.1">
    <property type="nucleotide sequence ID" value="NZ_JAOCDZ010000012.1"/>
</dbReference>
<dbReference type="EC" id="3.5.2.6" evidence="3 6"/>
<dbReference type="PANTHER" id="PTHR46825:SF8">
    <property type="entry name" value="BETA-LACTAMASE-RELATED"/>
    <property type="match status" value="1"/>
</dbReference>
<evidence type="ECO:0000256" key="2">
    <source>
        <dbReference type="ARBA" id="ARBA00007840"/>
    </source>
</evidence>
<keyword evidence="5 6" id="KW-0046">Antibiotic resistance</keyword>
<evidence type="ECO:0000256" key="4">
    <source>
        <dbReference type="ARBA" id="ARBA00022801"/>
    </source>
</evidence>
<sequence length="431" mass="45474">MTFHAARRAVLQALATVAGGAVFSLVAVSGVQAGSSPMKADQSATSGQPVRAEPVPAGVDIDDAVHALMQEYDVAGLAIAVTRDGHHEFRNYGVASLQTHTPVSRDTLFELGSISKTFTATLATYAQALGKLSLSDSPARFVPTLQGTAFGKLNLIHLGTHTGGGFPLQVPDAVTDDTQLMAYLAAWTPRYAPGTYRTYANPSIGMLGVVAAKSLGEPYAQAMEKTLLPKLGLSNTYIHVPAAKMGDYAQGYNKQNAPVRVNPGVLADEAYGVKTSASDLIRFVDANMGVASAPREFSAKAAREAKIAKRVIGDAVIAKALADTHVGYYDVDPMTQDLAWEQLAYPVTLEALVAANAGTMNSQSQPAKALTPPQAPRADVWINKTGSTNGFGAYVAFVPARKVGVVILANRNIPNEARVRLAYRILEADAH</sequence>
<dbReference type="Gene3D" id="3.40.710.10">
    <property type="entry name" value="DD-peptidase/beta-lactamase superfamily"/>
    <property type="match status" value="1"/>
</dbReference>
<dbReference type="InterPro" id="IPR006311">
    <property type="entry name" value="TAT_signal"/>
</dbReference>
<dbReference type="Pfam" id="PF00144">
    <property type="entry name" value="Beta-lactamase"/>
    <property type="match status" value="1"/>
</dbReference>
<keyword evidence="4 6" id="KW-0378">Hydrolase</keyword>
<comment type="catalytic activity">
    <reaction evidence="1 6">
        <text>a beta-lactam + H2O = a substituted beta-amino acid</text>
        <dbReference type="Rhea" id="RHEA:20401"/>
        <dbReference type="ChEBI" id="CHEBI:15377"/>
        <dbReference type="ChEBI" id="CHEBI:35627"/>
        <dbReference type="ChEBI" id="CHEBI:140347"/>
        <dbReference type="EC" id="3.5.2.6"/>
    </reaction>
</comment>
<evidence type="ECO:0000259" key="7">
    <source>
        <dbReference type="Pfam" id="PF00144"/>
    </source>
</evidence>
<dbReference type="GO" id="GO:0008800">
    <property type="term" value="F:beta-lactamase activity"/>
    <property type="evidence" value="ECO:0007669"/>
    <property type="project" value="UniProtKB-UniRule"/>
</dbReference>